<name>A0A6I1G9X8_9BIFI</name>
<proteinExistence type="predicted"/>
<evidence type="ECO:0000313" key="2">
    <source>
        <dbReference type="Proteomes" id="UP000468413"/>
    </source>
</evidence>
<dbReference type="EMBL" id="WBVS01000004">
    <property type="protein sequence ID" value="KAB7788340.1"/>
    <property type="molecule type" value="Genomic_DNA"/>
</dbReference>
<accession>A0A6I1G9X8</accession>
<keyword evidence="1" id="KW-0238">DNA-binding</keyword>
<dbReference type="GO" id="GO:0003677">
    <property type="term" value="F:DNA binding"/>
    <property type="evidence" value="ECO:0007669"/>
    <property type="project" value="UniProtKB-KW"/>
</dbReference>
<dbReference type="Proteomes" id="UP000468413">
    <property type="component" value="Unassembled WGS sequence"/>
</dbReference>
<gene>
    <name evidence="1" type="ORF">F7D08_1081</name>
</gene>
<dbReference type="InterPro" id="IPR036388">
    <property type="entry name" value="WH-like_DNA-bd_sf"/>
</dbReference>
<dbReference type="Gene3D" id="1.10.10.10">
    <property type="entry name" value="Winged helix-like DNA-binding domain superfamily/Winged helix DNA-binding domain"/>
    <property type="match status" value="1"/>
</dbReference>
<reference evidence="1 2" key="1">
    <citation type="submission" date="2019-09" db="EMBL/GenBank/DDBJ databases">
        <title>Characterization of the phylogenetic diversity of two novel species belonging to the genus Bifidobacterium: Bifidobacterium cebidarum sp. nov. and Bifidobacterium leontopitheci sp. nov.</title>
        <authorList>
            <person name="Lugli G.A."/>
            <person name="Duranti S."/>
            <person name="Milani C."/>
            <person name="Turroni F."/>
            <person name="Ventura M."/>
        </authorList>
    </citation>
    <scope>NUCLEOTIDE SEQUENCE [LARGE SCALE GENOMIC DNA]</scope>
    <source>
        <strain evidence="1 2">LMG 31469</strain>
    </source>
</reference>
<comment type="caution">
    <text evidence="1">The sequence shown here is derived from an EMBL/GenBank/DDBJ whole genome shotgun (WGS) entry which is preliminary data.</text>
</comment>
<organism evidence="1 2">
    <name type="scientific">Bifidobacterium cebidarum</name>
    <dbReference type="NCBI Taxonomy" id="2650773"/>
    <lineage>
        <taxon>Bacteria</taxon>
        <taxon>Bacillati</taxon>
        <taxon>Actinomycetota</taxon>
        <taxon>Actinomycetes</taxon>
        <taxon>Bifidobacteriales</taxon>
        <taxon>Bifidobacteriaceae</taxon>
        <taxon>Bifidobacterium</taxon>
    </lineage>
</organism>
<protein>
    <submittedName>
        <fullName evidence="1">DNA-binding protein</fullName>
    </submittedName>
</protein>
<evidence type="ECO:0000313" key="1">
    <source>
        <dbReference type="EMBL" id="KAB7788340.1"/>
    </source>
</evidence>
<sequence length="128" mass="14431">MVVMAQFVPSTAEIVVSILELLDKNTDREHGITAVWIANQLGVTEKTVRSHLHTLQAMQPFGRKIERIERKDLKNAESADPRPGWYIEPIFDTAQMRLLADGAILSRSDSEYLHDLIAKLYAFAGQPN</sequence>
<keyword evidence="2" id="KW-1185">Reference proteome</keyword>
<dbReference type="AlphaFoldDB" id="A0A6I1G9X8"/>